<sequence length="96" mass="11246">MLRNKLIKLNEASLQSIHHTNQNIRRVKNVTQTWSTTSKPIVMIKPASAKQLVDMNVGMRAIRQSMKEDLGQKQYDARMQSNREWFEQYTAIQVRS</sequence>
<name>A0A1E3KXI3_9BACL</name>
<dbReference type="RefSeq" id="WP_069329425.1">
    <property type="nucleotide sequence ID" value="NZ_MDER01000086.1"/>
</dbReference>
<proteinExistence type="predicted"/>
<evidence type="ECO:0000313" key="1">
    <source>
        <dbReference type="EMBL" id="ODP26258.1"/>
    </source>
</evidence>
<dbReference type="Proteomes" id="UP000094578">
    <property type="component" value="Unassembled WGS sequence"/>
</dbReference>
<dbReference type="STRING" id="1886670.PTI45_04098"/>
<comment type="caution">
    <text evidence="1">The sequence shown here is derived from an EMBL/GenBank/DDBJ whole genome shotgun (WGS) entry which is preliminary data.</text>
</comment>
<gene>
    <name evidence="1" type="ORF">PTI45_04098</name>
</gene>
<evidence type="ECO:0000313" key="2">
    <source>
        <dbReference type="Proteomes" id="UP000094578"/>
    </source>
</evidence>
<keyword evidence="2" id="KW-1185">Reference proteome</keyword>
<dbReference type="EMBL" id="MDER01000086">
    <property type="protein sequence ID" value="ODP26258.1"/>
    <property type="molecule type" value="Genomic_DNA"/>
</dbReference>
<accession>A0A1E3KXI3</accession>
<organism evidence="1 2">
    <name type="scientific">Paenibacillus nuruki</name>
    <dbReference type="NCBI Taxonomy" id="1886670"/>
    <lineage>
        <taxon>Bacteria</taxon>
        <taxon>Bacillati</taxon>
        <taxon>Bacillota</taxon>
        <taxon>Bacilli</taxon>
        <taxon>Bacillales</taxon>
        <taxon>Paenibacillaceae</taxon>
        <taxon>Paenibacillus</taxon>
    </lineage>
</organism>
<protein>
    <submittedName>
        <fullName evidence="1">Uncharacterized protein</fullName>
    </submittedName>
</protein>
<dbReference type="AlphaFoldDB" id="A0A1E3KXI3"/>
<reference evidence="1 2" key="1">
    <citation type="submission" date="2016-08" db="EMBL/GenBank/DDBJ databases">
        <title>Genome sequencing of Paenibacillus sp. TI45-13ar, isolated from Korean traditional nuruk.</title>
        <authorList>
            <person name="Kim S.-J."/>
        </authorList>
    </citation>
    <scope>NUCLEOTIDE SEQUENCE [LARGE SCALE GENOMIC DNA]</scope>
    <source>
        <strain evidence="1 2">TI45-13ar</strain>
    </source>
</reference>